<keyword evidence="4 7" id="KW-0747">Spliceosome</keyword>
<organism evidence="9 10">
    <name type="scientific">Phakopsora pachyrhizi</name>
    <name type="common">Asian soybean rust disease fungus</name>
    <dbReference type="NCBI Taxonomy" id="170000"/>
    <lineage>
        <taxon>Eukaryota</taxon>
        <taxon>Fungi</taxon>
        <taxon>Dikarya</taxon>
        <taxon>Basidiomycota</taxon>
        <taxon>Pucciniomycotina</taxon>
        <taxon>Pucciniomycetes</taxon>
        <taxon>Pucciniales</taxon>
        <taxon>Phakopsoraceae</taxon>
        <taxon>Phakopsora</taxon>
    </lineage>
</organism>
<evidence type="ECO:0000313" key="10">
    <source>
        <dbReference type="Proteomes" id="UP001153365"/>
    </source>
</evidence>
<evidence type="ECO:0000256" key="5">
    <source>
        <dbReference type="ARBA" id="ARBA00023187"/>
    </source>
</evidence>
<dbReference type="EMBL" id="CALTRL010001176">
    <property type="protein sequence ID" value="CAH7671357.1"/>
    <property type="molecule type" value="Genomic_DNA"/>
</dbReference>
<dbReference type="GO" id="GO:0005681">
    <property type="term" value="C:spliceosomal complex"/>
    <property type="evidence" value="ECO:0007669"/>
    <property type="project" value="UniProtKB-KW"/>
</dbReference>
<evidence type="ECO:0000256" key="4">
    <source>
        <dbReference type="ARBA" id="ARBA00022728"/>
    </source>
</evidence>
<dbReference type="GO" id="GO:0000398">
    <property type="term" value="P:mRNA splicing, via spliceosome"/>
    <property type="evidence" value="ECO:0007669"/>
    <property type="project" value="UniProtKB-UniRule"/>
</dbReference>
<dbReference type="Pfam" id="PF03371">
    <property type="entry name" value="PRP38"/>
    <property type="match status" value="1"/>
</dbReference>
<feature type="compositionally biased region" description="Acidic residues" evidence="8">
    <location>
        <begin position="194"/>
        <end position="213"/>
    </location>
</feature>
<proteinExistence type="inferred from homology"/>
<dbReference type="PANTHER" id="PTHR23142">
    <property type="entry name" value="PRE-MRNA-SPLICING FACTOR 38A-RELATED"/>
    <property type="match status" value="1"/>
</dbReference>
<dbReference type="InterPro" id="IPR005037">
    <property type="entry name" value="PRP38"/>
</dbReference>
<dbReference type="AlphaFoldDB" id="A0AAV0ARY3"/>
<comment type="caution">
    <text evidence="9">The sequence shown here is derived from an EMBL/GenBank/DDBJ whole genome shotgun (WGS) entry which is preliminary data.</text>
</comment>
<comment type="function">
    <text evidence="7">Required for pre-mRNA splicing.</text>
</comment>
<dbReference type="Proteomes" id="UP001153365">
    <property type="component" value="Unassembled WGS sequence"/>
</dbReference>
<feature type="compositionally biased region" description="Low complexity" evidence="8">
    <location>
        <begin position="217"/>
        <end position="231"/>
    </location>
</feature>
<keyword evidence="5 7" id="KW-0508">mRNA splicing</keyword>
<evidence type="ECO:0000256" key="3">
    <source>
        <dbReference type="ARBA" id="ARBA00022664"/>
    </source>
</evidence>
<keyword evidence="6 7" id="KW-0539">Nucleus</keyword>
<evidence type="ECO:0000256" key="6">
    <source>
        <dbReference type="ARBA" id="ARBA00023242"/>
    </source>
</evidence>
<gene>
    <name evidence="9" type="ORF">PPACK8108_LOCUS6129</name>
</gene>
<comment type="subcellular location">
    <subcellularLocation>
        <location evidence="1 7">Nucleus</location>
    </subcellularLocation>
</comment>
<evidence type="ECO:0000256" key="8">
    <source>
        <dbReference type="SAM" id="MobiDB-lite"/>
    </source>
</evidence>
<evidence type="ECO:0000313" key="9">
    <source>
        <dbReference type="EMBL" id="CAH7671357.1"/>
    </source>
</evidence>
<evidence type="ECO:0000256" key="7">
    <source>
        <dbReference type="RuleBase" id="RU367025"/>
    </source>
</evidence>
<evidence type="ECO:0000256" key="1">
    <source>
        <dbReference type="ARBA" id="ARBA00004123"/>
    </source>
</evidence>
<protein>
    <recommendedName>
        <fullName evidence="7">Pre-mRNA-splicing factor 38</fullName>
    </recommendedName>
</protein>
<sequence>MANTTAKGATSIHGTNPQFLIDKVLRSRIYDCQYWKEYCFGLTAESLIDRAVELKFVGSSYSNNVRPTQFICLLLKLLQLQPDREIILEYLRADEFKYLRALAAFYVRLTFDHLNVYQTLEPLLSDYRKLRKRNLDGSYSLMTFDELIDELLSQTIVLDVVLPRLTSRSVLEQNEGLAERRSMLGVAIGIQSEDDEVNRDGKEDDEIDGDDDDRFISRSNSPSSRIQSPTSARFISRDPTPDQIDDNSDRFISRDPTPDL</sequence>
<accession>A0AAV0ARY3</accession>
<comment type="similarity">
    <text evidence="2 7">Belongs to the PRP38 family.</text>
</comment>
<keyword evidence="3 7" id="KW-0507">mRNA processing</keyword>
<reference evidence="9" key="1">
    <citation type="submission" date="2022-06" db="EMBL/GenBank/DDBJ databases">
        <authorList>
            <consortium name="SYNGENTA / RWTH Aachen University"/>
        </authorList>
    </citation>
    <scope>NUCLEOTIDE SEQUENCE</scope>
</reference>
<name>A0AAV0ARY3_PHAPC</name>
<keyword evidence="10" id="KW-1185">Reference proteome</keyword>
<feature type="region of interest" description="Disordered" evidence="8">
    <location>
        <begin position="194"/>
        <end position="260"/>
    </location>
</feature>
<evidence type="ECO:0000256" key="2">
    <source>
        <dbReference type="ARBA" id="ARBA00006164"/>
    </source>
</evidence>
<feature type="compositionally biased region" description="Basic and acidic residues" evidence="8">
    <location>
        <begin position="247"/>
        <end position="260"/>
    </location>
</feature>